<dbReference type="EMBL" id="CM056743">
    <property type="protein sequence ID" value="KAJ8672797.1"/>
    <property type="molecule type" value="Genomic_DNA"/>
</dbReference>
<name>A0ACC2NNX2_9HYME</name>
<sequence>MSELPFTDVILILKPLCESFMSEPSVKKAADINELVNRTSPAILQKICENVIYPISYHLKNNTFGKDDNLKLIETIRTVILKTRVESQKLFYELYHILRLQLCQQNNSMELIEIHEELKELVTLCLRDLLKNTTISIIESFYTRQRAALISHGIYLCIKLARTEKSSSLRISAIDAVMALLQVHDEADSQDIVLRSQIADVVMLYLPGVISGLLEVALGSDIQNHKVTAVAIKAWSRALALVMQDLPQEDVALNNQVSTLMLENVRSKDSNDLKEMEKVLGDAKRTPEWYRAVSEKFKEIFIELDLLTKHSNFKVRKELGQAVSLLLLTCSRNMEPCFQIFIEILITLSEDENSQVSAEAIKTLNQLQELYHQNPKMKSIIEILEEQLYNLLIKLPRVIRSSGESSQLMWLNRFAGYLKILGNQRLSRILLSASHFQKLIVTLVHLAELDCSGVSLLEDITEIDFEDNFCHDSPIAWKEFKFLPDQNAGEKLMKIFKILGEIQDRKFLVESILKIIPNASKFKKELILLLNTILEVPRDDEIQVSICKQVVEYYLEPDIWVLPFTVSEDVSLQNAQNNIIQACLLLEGLGIVSNLLQKDFQIFLLKTLYPIMERAGCEHNLVRTIGLSTLRTISKSQNLDTIGNLFKVNVDYITYHVSMKLRRVDRNPGVLNVVKVVTQYTTMDFLPHLNSIVDDILVQSASNIQRRNATSFLRVFHAFAICIEKLSNNEYSDKTDEFLTAMKALTPAEIIINNIIEFKNAQNESRMYDSPAELEEFDENLLDCAKNDAIDAFTGELGQDEENKKPPYFVSMIREIMKRCLHYLPSQDFTESSLSMQTLKKGALILKQWENELLPVIHELWHPLVHRFQSPNPLVINHAWQLLCCIAKVSQDFIRARTLKQILPCLSSFLKRSLIESYKKDPASTYKYTQLFKLQREILTQMGSLVRDLKIHEKDTWDILEITEPYLDSMQHSQLQESCVNMYKEISDYNVDLVHIKCMDIWNRQVESVSLGNDSREWYSEVINCSTPSTFKRNLLNILDYIHSSHKEFL</sequence>
<proteinExistence type="predicted"/>
<gene>
    <name evidence="1" type="ORF">QAD02_004057</name>
</gene>
<comment type="caution">
    <text evidence="1">The sequence shown here is derived from an EMBL/GenBank/DDBJ whole genome shotgun (WGS) entry which is preliminary data.</text>
</comment>
<evidence type="ECO:0000313" key="1">
    <source>
        <dbReference type="EMBL" id="KAJ8672797.1"/>
    </source>
</evidence>
<organism evidence="1 2">
    <name type="scientific">Eretmocerus hayati</name>
    <dbReference type="NCBI Taxonomy" id="131215"/>
    <lineage>
        <taxon>Eukaryota</taxon>
        <taxon>Metazoa</taxon>
        <taxon>Ecdysozoa</taxon>
        <taxon>Arthropoda</taxon>
        <taxon>Hexapoda</taxon>
        <taxon>Insecta</taxon>
        <taxon>Pterygota</taxon>
        <taxon>Neoptera</taxon>
        <taxon>Endopterygota</taxon>
        <taxon>Hymenoptera</taxon>
        <taxon>Apocrita</taxon>
        <taxon>Proctotrupomorpha</taxon>
        <taxon>Chalcidoidea</taxon>
        <taxon>Aphelinidae</taxon>
        <taxon>Aphelininae</taxon>
        <taxon>Eretmocerus</taxon>
    </lineage>
</organism>
<evidence type="ECO:0000313" key="2">
    <source>
        <dbReference type="Proteomes" id="UP001239111"/>
    </source>
</evidence>
<dbReference type="Proteomes" id="UP001239111">
    <property type="component" value="Chromosome 3"/>
</dbReference>
<protein>
    <submittedName>
        <fullName evidence="1">Uncharacterized protein</fullName>
    </submittedName>
</protein>
<reference evidence="1" key="1">
    <citation type="submission" date="2023-04" db="EMBL/GenBank/DDBJ databases">
        <title>A chromosome-level genome assembly of the parasitoid wasp Eretmocerus hayati.</title>
        <authorList>
            <person name="Zhong Y."/>
            <person name="Liu S."/>
            <person name="Liu Y."/>
        </authorList>
    </citation>
    <scope>NUCLEOTIDE SEQUENCE</scope>
    <source>
        <strain evidence="1">ZJU_SS_LIU_2023</strain>
    </source>
</reference>
<accession>A0ACC2NNX2</accession>
<keyword evidence="2" id="KW-1185">Reference proteome</keyword>